<gene>
    <name evidence="2" type="ordered locus">c1259</name>
</gene>
<protein>
    <submittedName>
        <fullName evidence="2">Uncharacterized protein</fullName>
    </submittedName>
</protein>
<reference evidence="2 3" key="1">
    <citation type="journal article" date="2002" name="Proc. Natl. Acad. Sci. U.S.A.">
        <title>Extensive mosaic structure revealed by the complete genome sequence of uropathogenic Escherichia coli.</title>
        <authorList>
            <person name="Welch R.A."/>
            <person name="Burland V."/>
            <person name="Plunkett G.III."/>
            <person name="Redford P."/>
            <person name="Roesch P."/>
            <person name="Rasko D."/>
            <person name="Buckles E.L."/>
            <person name="Liou S.R."/>
            <person name="Boutin A."/>
            <person name="Hackett J."/>
            <person name="Stroud D."/>
            <person name="Mayhew G.F."/>
            <person name="Rose D.J."/>
            <person name="Zhou S."/>
            <person name="Schwartz D.C."/>
            <person name="Perna N.T."/>
            <person name="Mobley H.L."/>
            <person name="Donnenberg M.S."/>
            <person name="Blattner F.R."/>
        </authorList>
    </citation>
    <scope>NUCLEOTIDE SEQUENCE [LARGE SCALE GENOMIC DNA]</scope>
    <source>
        <strain evidence="3">CFT073 / ATCC 700928 / UPEC</strain>
    </source>
</reference>
<evidence type="ECO:0000313" key="2">
    <source>
        <dbReference type="EMBL" id="AAN79733.1"/>
    </source>
</evidence>
<name>A0A0H2V635_ECOL6</name>
<dbReference type="eggNOG" id="ENOG502Z89X">
    <property type="taxonomic scope" value="Bacteria"/>
</dbReference>
<proteinExistence type="predicted"/>
<dbReference type="AlphaFoldDB" id="A0A0H2V635"/>
<keyword evidence="1" id="KW-0472">Membrane</keyword>
<keyword evidence="3" id="KW-1185">Reference proteome</keyword>
<evidence type="ECO:0000256" key="1">
    <source>
        <dbReference type="SAM" id="Phobius"/>
    </source>
</evidence>
<sequence>MKDLSFIRFFLAILLLLVPPALEFPVIHRHITPGALTLCVITALIITLLASLGGRLVSVKCISEISFIRRHRIECMMAGFMIYFWTFSLIAGWYKPQFKKEYQTLHYENARYYVLARYDGRLVLSQSYRSGSRKFVIINGGHRL</sequence>
<organism evidence="2 3">
    <name type="scientific">Escherichia coli O6:H1 (strain CFT073 / ATCC 700928 / UPEC)</name>
    <dbReference type="NCBI Taxonomy" id="199310"/>
    <lineage>
        <taxon>Bacteria</taxon>
        <taxon>Pseudomonadati</taxon>
        <taxon>Pseudomonadota</taxon>
        <taxon>Gammaproteobacteria</taxon>
        <taxon>Enterobacterales</taxon>
        <taxon>Enterobacteriaceae</taxon>
        <taxon>Escherichia</taxon>
    </lineage>
</organism>
<feature type="transmembrane region" description="Helical" evidence="1">
    <location>
        <begin position="75"/>
        <end position="94"/>
    </location>
</feature>
<evidence type="ECO:0000313" key="3">
    <source>
        <dbReference type="Proteomes" id="UP000001410"/>
    </source>
</evidence>
<dbReference type="KEGG" id="ecc:c1259"/>
<dbReference type="HOGENOM" id="CLU_134438_0_0_6"/>
<accession>A0A0H2V635</accession>
<keyword evidence="1" id="KW-1133">Transmembrane helix</keyword>
<dbReference type="Proteomes" id="UP000001410">
    <property type="component" value="Chromosome"/>
</dbReference>
<dbReference type="EMBL" id="AE014075">
    <property type="protein sequence ID" value="AAN79733.1"/>
    <property type="molecule type" value="Genomic_DNA"/>
</dbReference>
<feature type="transmembrane region" description="Helical" evidence="1">
    <location>
        <begin position="33"/>
        <end position="54"/>
    </location>
</feature>
<keyword evidence="1" id="KW-0812">Transmembrane</keyword>